<evidence type="ECO:0000256" key="1">
    <source>
        <dbReference type="ARBA" id="ARBA00004141"/>
    </source>
</evidence>
<evidence type="ECO:0000256" key="5">
    <source>
        <dbReference type="ARBA" id="ARBA00022753"/>
    </source>
</evidence>
<dbReference type="Gene3D" id="1.20.1070.10">
    <property type="entry name" value="Rhodopsin 7-helix transmembrane proteins"/>
    <property type="match status" value="1"/>
</dbReference>
<evidence type="ECO:0000256" key="12">
    <source>
        <dbReference type="ARBA" id="ARBA00023224"/>
    </source>
</evidence>
<dbReference type="GO" id="GO:0005769">
    <property type="term" value="C:early endosome"/>
    <property type="evidence" value="ECO:0007669"/>
    <property type="project" value="UniProtKB-SubCell"/>
</dbReference>
<evidence type="ECO:0000256" key="8">
    <source>
        <dbReference type="ARBA" id="ARBA00023136"/>
    </source>
</evidence>
<sequence>MGVGQRLPDFPAPPRRLAHGPAQNRWPSLVPGTYLGATVTDRTSPALASACSELSGTMGNCLQHRVADEDATKFTLGEDIWDEFNDSYDMNYNYSIVEAAAPCRSCPLLDDSSLPFFVLASVLGILAGGAVLFALLRPLFRWRVCPERPVLVQLAVGSTLFSIVVPILAPGLNGVQSTALCRLAHLLWYGSAFAQALLIGCHACLGPKLGVGHVAGITLWLTVGLWGAALLLGLPVTLASDTSRGLCSLSFNKSPRFLPLLHVVASLTAFTLLPLGLLGTKALTKAWGRWPGPCVSVLWVWFVFWWPHGVALGLDFLVRSKSLVLPTCLAQQALDLLLHLAEALAILHGVATPLLLALFYHQTTRTPLPSLPLSVRRPSHLDPPGGKSQLPSHLST</sequence>
<dbReference type="GO" id="GO:0004930">
    <property type="term" value="F:G protein-coupled receptor activity"/>
    <property type="evidence" value="ECO:0007669"/>
    <property type="project" value="UniProtKB-UniRule"/>
</dbReference>
<reference evidence="16" key="1">
    <citation type="submission" date="2025-08" db="UniProtKB">
        <authorList>
            <consortium name="Ensembl"/>
        </authorList>
    </citation>
    <scope>IDENTIFICATION</scope>
</reference>
<keyword evidence="11" id="KW-0325">Glycoprotein</keyword>
<evidence type="ECO:0000256" key="13">
    <source>
        <dbReference type="ARBA" id="ARBA00030289"/>
    </source>
</evidence>
<dbReference type="GO" id="GO:0055037">
    <property type="term" value="C:recycling endosome"/>
    <property type="evidence" value="ECO:0007669"/>
    <property type="project" value="UniProtKB-SubCell"/>
</dbReference>
<dbReference type="Proteomes" id="UP000472241">
    <property type="component" value="Unplaced"/>
</dbReference>
<feature type="transmembrane region" description="Helical" evidence="14">
    <location>
        <begin position="148"/>
        <end position="167"/>
    </location>
</feature>
<protein>
    <recommendedName>
        <fullName evidence="3 14">Atypical chemokine receptor 1</fullName>
    </recommendedName>
    <alternativeName>
        <fullName evidence="13 14">Duffy antigen/chemokine receptor</fullName>
    </alternativeName>
</protein>
<keyword evidence="9" id="KW-1015">Disulfide bond</keyword>
<reference evidence="16" key="2">
    <citation type="submission" date="2025-09" db="UniProtKB">
        <authorList>
            <consortium name="Ensembl"/>
        </authorList>
    </citation>
    <scope>IDENTIFICATION</scope>
</reference>
<dbReference type="GeneID" id="115505255"/>
<keyword evidence="6 14" id="KW-1133">Transmembrane helix</keyword>
<feature type="region of interest" description="Disordered" evidence="15">
    <location>
        <begin position="1"/>
        <end position="24"/>
    </location>
</feature>
<gene>
    <name evidence="16" type="primary">ACKR1</name>
</gene>
<comment type="subcellular location">
    <subcellularLocation>
        <location evidence="14">Early endosome</location>
    </subcellularLocation>
    <subcellularLocation>
        <location evidence="1 14">Membrane</location>
        <topology evidence="1 14">Multi-pass membrane protein</topology>
    </subcellularLocation>
    <subcellularLocation>
        <location evidence="14">Recycling endosome</location>
    </subcellularLocation>
</comment>
<evidence type="ECO:0000256" key="3">
    <source>
        <dbReference type="ARBA" id="ARBA00015484"/>
    </source>
</evidence>
<comment type="similarity">
    <text evidence="2 14">Belongs to the G-protein coupled receptor 1 family. Atypical chemokine receptor subfamily.</text>
</comment>
<dbReference type="PANTHER" id="PTHR14181">
    <property type="entry name" value="DUFFY ANTIGEN/CHEMOKINE RECEPTOR"/>
    <property type="match status" value="1"/>
</dbReference>
<dbReference type="AlphaFoldDB" id="A0A667HI41"/>
<feature type="transmembrane region" description="Helical" evidence="14">
    <location>
        <begin position="187"/>
        <end position="205"/>
    </location>
</feature>
<dbReference type="PRINTS" id="PR01559">
    <property type="entry name" value="DUFFYANTIGEN"/>
</dbReference>
<keyword evidence="5 14" id="KW-0967">Endosome</keyword>
<keyword evidence="8 14" id="KW-0472">Membrane</keyword>
<dbReference type="PANTHER" id="PTHR14181:SF1">
    <property type="entry name" value="ATYPICAL CHEMOKINE RECEPTOR 1"/>
    <property type="match status" value="1"/>
</dbReference>
<dbReference type="GO" id="GO:0006954">
    <property type="term" value="P:inflammatory response"/>
    <property type="evidence" value="ECO:0007669"/>
    <property type="project" value="UniProtKB-UniRule"/>
</dbReference>
<evidence type="ECO:0000256" key="15">
    <source>
        <dbReference type="SAM" id="MobiDB-lite"/>
    </source>
</evidence>
<dbReference type="SUPFAM" id="SSF81321">
    <property type="entry name" value="Family A G protein-coupled receptor-like"/>
    <property type="match status" value="1"/>
</dbReference>
<feature type="transmembrane region" description="Helical" evidence="14">
    <location>
        <begin position="114"/>
        <end position="136"/>
    </location>
</feature>
<feature type="transmembrane region" description="Helical" evidence="14">
    <location>
        <begin position="290"/>
        <end position="307"/>
    </location>
</feature>
<feature type="transmembrane region" description="Helical" evidence="14">
    <location>
        <begin position="257"/>
        <end position="278"/>
    </location>
</feature>
<evidence type="ECO:0000256" key="6">
    <source>
        <dbReference type="ARBA" id="ARBA00022989"/>
    </source>
</evidence>
<evidence type="ECO:0000256" key="9">
    <source>
        <dbReference type="ARBA" id="ARBA00023157"/>
    </source>
</evidence>
<dbReference type="CTD" id="2532"/>
<organism evidence="16 17">
    <name type="scientific">Lynx canadensis</name>
    <name type="common">Canada lynx</name>
    <name type="synonym">Felis canadensis</name>
    <dbReference type="NCBI Taxonomy" id="61383"/>
    <lineage>
        <taxon>Eukaryota</taxon>
        <taxon>Metazoa</taxon>
        <taxon>Chordata</taxon>
        <taxon>Craniata</taxon>
        <taxon>Vertebrata</taxon>
        <taxon>Euteleostomi</taxon>
        <taxon>Mammalia</taxon>
        <taxon>Eutheria</taxon>
        <taxon>Laurasiatheria</taxon>
        <taxon>Carnivora</taxon>
        <taxon>Feliformia</taxon>
        <taxon>Felidae</taxon>
        <taxon>Felinae</taxon>
        <taxon>Lynx</taxon>
    </lineage>
</organism>
<evidence type="ECO:0000256" key="2">
    <source>
        <dbReference type="ARBA" id="ARBA00008790"/>
    </source>
</evidence>
<evidence type="ECO:0000256" key="14">
    <source>
        <dbReference type="RuleBase" id="RU368070"/>
    </source>
</evidence>
<keyword evidence="12 14" id="KW-0807">Transducer</keyword>
<proteinExistence type="inferred from homology"/>
<accession>A0A667HI41</accession>
<keyword evidence="4 14" id="KW-0812">Transmembrane</keyword>
<feature type="transmembrane region" description="Helical" evidence="14">
    <location>
        <begin position="217"/>
        <end position="237"/>
    </location>
</feature>
<evidence type="ECO:0000256" key="7">
    <source>
        <dbReference type="ARBA" id="ARBA00023040"/>
    </source>
</evidence>
<dbReference type="InterPro" id="IPR005384">
    <property type="entry name" value="Duffy_chemokine_rcpt"/>
</dbReference>
<evidence type="ECO:0000256" key="10">
    <source>
        <dbReference type="ARBA" id="ARBA00023170"/>
    </source>
</evidence>
<dbReference type="Ensembl" id="ENSLCNT00005029572.1">
    <property type="protein sequence ID" value="ENSLCNP00005026468.1"/>
    <property type="gene ID" value="ENSLCNG00005017150.1"/>
</dbReference>
<keyword evidence="17" id="KW-1185">Reference proteome</keyword>
<dbReference type="GO" id="GO:0032642">
    <property type="term" value="P:regulation of chemokine production"/>
    <property type="evidence" value="ECO:0007669"/>
    <property type="project" value="TreeGrafter"/>
</dbReference>
<dbReference type="GO" id="GO:0016020">
    <property type="term" value="C:membrane"/>
    <property type="evidence" value="ECO:0007669"/>
    <property type="project" value="UniProtKB-SubCell"/>
</dbReference>
<evidence type="ECO:0000256" key="11">
    <source>
        <dbReference type="ARBA" id="ARBA00023180"/>
    </source>
</evidence>
<dbReference type="GO" id="GO:0070098">
    <property type="term" value="P:chemokine-mediated signaling pathway"/>
    <property type="evidence" value="ECO:0007669"/>
    <property type="project" value="UniProtKB-UniRule"/>
</dbReference>
<evidence type="ECO:0000256" key="4">
    <source>
        <dbReference type="ARBA" id="ARBA00022692"/>
    </source>
</evidence>
<feature type="transmembrane region" description="Helical" evidence="14">
    <location>
        <begin position="336"/>
        <end position="360"/>
    </location>
</feature>
<dbReference type="RefSeq" id="XP_030158614.1">
    <property type="nucleotide sequence ID" value="XM_030302754.1"/>
</dbReference>
<keyword evidence="7 14" id="KW-0297">G-protein coupled receptor</keyword>
<evidence type="ECO:0000313" key="16">
    <source>
        <dbReference type="Ensembl" id="ENSLCNP00005026468.1"/>
    </source>
</evidence>
<dbReference type="GO" id="GO:0019957">
    <property type="term" value="F:C-C chemokine binding"/>
    <property type="evidence" value="ECO:0007669"/>
    <property type="project" value="TreeGrafter"/>
</dbReference>
<evidence type="ECO:0000313" key="17">
    <source>
        <dbReference type="Proteomes" id="UP000472241"/>
    </source>
</evidence>
<keyword evidence="10 14" id="KW-0675">Receptor</keyword>
<comment type="function">
    <text evidence="14">Atypical chemokine receptor that controls chemokine levels and localization via high-affinity chemokine binding that is uncoupled from classic ligand-driven signal transduction cascades, resulting instead in chemokine sequestration, degradation, or transcytosis. Also known as interceptor (internalizing receptor) or chemokine-scavenging receptor or chemokine decoy receptor. Has a promiscuous chemokine-binding profile, interacting with inflammatory chemokines of both the CXC and the CC subfamilies but not with homeostatic chemokines. Acts as a receptor for chemokines including CCL2, CCL5, CCL7, CCL11, CCL13, CCL14, CCL17, CXCL5, CXCL6, IL8/CXCL8, CXCL11, GRO, RANTES, MCP-1 and TARC. May regulate chemokine bioavailability and, consequently, leukocyte recruitment through two distinct mechanisms: when expressed in endothelial cells, it sustains the abluminal to luminal transcytosis of tissue-derived chemokines and their subsequent presentation to circulating leukocytes; when expressed in erythrocytes, serves as blood reservoir of cognate chemokines but also as a chemokine sink, buffering potential surges in plasma chemokine levels.</text>
</comment>
<name>A0A667HI41_LYNCA</name>